<keyword evidence="5" id="KW-0503">Monooxygenase</keyword>
<keyword evidence="3" id="KW-0408">Iron</keyword>
<name>A0AA37LE86_9PEZI</name>
<accession>A0AA37LE86</accession>
<keyword evidence="4" id="KW-1133">Transmembrane helix</keyword>
<dbReference type="InterPro" id="IPR050121">
    <property type="entry name" value="Cytochrome_P450_monoxygenase"/>
</dbReference>
<dbReference type="PANTHER" id="PTHR24305">
    <property type="entry name" value="CYTOCHROME P450"/>
    <property type="match status" value="1"/>
</dbReference>
<dbReference type="PRINTS" id="PR00385">
    <property type="entry name" value="P450"/>
</dbReference>
<dbReference type="InterPro" id="IPR002401">
    <property type="entry name" value="Cyt_P450_E_grp-I"/>
</dbReference>
<keyword evidence="6" id="KW-1185">Reference proteome</keyword>
<evidence type="ECO:0000256" key="4">
    <source>
        <dbReference type="SAM" id="Phobius"/>
    </source>
</evidence>
<dbReference type="PANTHER" id="PTHR24305:SF222">
    <property type="entry name" value="CYTOCHROME P450 MONOOXYGENASE STCS"/>
    <property type="match status" value="1"/>
</dbReference>
<dbReference type="Proteomes" id="UP001055115">
    <property type="component" value="Unassembled WGS sequence"/>
</dbReference>
<evidence type="ECO:0000313" key="6">
    <source>
        <dbReference type="Proteomes" id="UP001055115"/>
    </source>
</evidence>
<proteinExistence type="predicted"/>
<dbReference type="Gene3D" id="1.10.630.10">
    <property type="entry name" value="Cytochrome P450"/>
    <property type="match status" value="1"/>
</dbReference>
<evidence type="ECO:0000256" key="3">
    <source>
        <dbReference type="ARBA" id="ARBA00023004"/>
    </source>
</evidence>
<reference evidence="5 6" key="1">
    <citation type="submission" date="2022-03" db="EMBL/GenBank/DDBJ databases">
        <title>Genome data of Colletotrichum spp.</title>
        <authorList>
            <person name="Utami Y.D."/>
            <person name="Hiruma K."/>
        </authorList>
    </citation>
    <scope>NUCLEOTIDE SEQUENCE [LARGE SCALE GENOMIC DNA]</scope>
    <source>
        <strain evidence="5 6">MAFF 239500</strain>
    </source>
</reference>
<keyword evidence="4" id="KW-0812">Transmembrane</keyword>
<comment type="caution">
    <text evidence="5">The sequence shown here is derived from an EMBL/GenBank/DDBJ whole genome shotgun (WGS) entry which is preliminary data.</text>
</comment>
<keyword evidence="4" id="KW-0472">Membrane</keyword>
<dbReference type="GO" id="GO:0020037">
    <property type="term" value="F:heme binding"/>
    <property type="evidence" value="ECO:0007669"/>
    <property type="project" value="InterPro"/>
</dbReference>
<organism evidence="5 6">
    <name type="scientific">Colletotrichum spaethianum</name>
    <dbReference type="NCBI Taxonomy" id="700344"/>
    <lineage>
        <taxon>Eukaryota</taxon>
        <taxon>Fungi</taxon>
        <taxon>Dikarya</taxon>
        <taxon>Ascomycota</taxon>
        <taxon>Pezizomycotina</taxon>
        <taxon>Sordariomycetes</taxon>
        <taxon>Hypocreomycetidae</taxon>
        <taxon>Glomerellales</taxon>
        <taxon>Glomerellaceae</taxon>
        <taxon>Colletotrichum</taxon>
        <taxon>Colletotrichum spaethianum species complex</taxon>
    </lineage>
</organism>
<evidence type="ECO:0000256" key="1">
    <source>
        <dbReference type="ARBA" id="ARBA00022617"/>
    </source>
</evidence>
<feature type="transmembrane region" description="Helical" evidence="4">
    <location>
        <begin position="20"/>
        <end position="39"/>
    </location>
</feature>
<dbReference type="GO" id="GO:0004497">
    <property type="term" value="F:monooxygenase activity"/>
    <property type="evidence" value="ECO:0007669"/>
    <property type="project" value="UniProtKB-KW"/>
</dbReference>
<sequence>MALPQYTTSQNGENLGVLLQWRLLIVAAILLLVVFFLRCSKAPTLDIKQYSNFPQPEEADPAKRALAMDREVYWSRGSSKGFWHRSSGSPVLLVDWRPIEKFLILFILDNEVAEHTTKPSKQYSTSVPKHPAIQHLAPLVGARSLVTTDGDEWKGLRKRILPGFQPQHLHSLARVILDKSRTFIEFMEQKAATGANFCMDEYTTNLTFDVIGLQQRVPGKHWLWTYLTDNERTIRHFDKRLDCILKEEIIKQHKKLLAGDSTASRSVATLSLHGISVLTPKILQQTSDTLRGFLFAGHDTTSILLQWCFYELHRCPSSAQALKDELDEVFGEASNPKSVMDQLYGPEAGKLLSRLPYTDAIIKEALRLHPPGTIARVAPRGSNTTLTLPNGQKLVVDDLCVTPRAYVIQRHPKVFGETNDDFVPERWLGEEGSKIPDKLANLEVRIVLACVARYFEFVKVGQGELDLDEKGLPVLNDKGFYKTKSTMFSVSGKG</sequence>
<dbReference type="AlphaFoldDB" id="A0AA37LE86"/>
<evidence type="ECO:0000313" key="5">
    <source>
        <dbReference type="EMBL" id="GKT45789.1"/>
    </source>
</evidence>
<dbReference type="RefSeq" id="XP_049128139.1">
    <property type="nucleotide sequence ID" value="XM_049272182.1"/>
</dbReference>
<dbReference type="EMBL" id="BQXU01000013">
    <property type="protein sequence ID" value="GKT45789.1"/>
    <property type="molecule type" value="Genomic_DNA"/>
</dbReference>
<keyword evidence="1" id="KW-0349">Heme</keyword>
<dbReference type="GeneID" id="73326772"/>
<dbReference type="SUPFAM" id="SSF48264">
    <property type="entry name" value="Cytochrome P450"/>
    <property type="match status" value="1"/>
</dbReference>
<evidence type="ECO:0000256" key="2">
    <source>
        <dbReference type="ARBA" id="ARBA00022723"/>
    </source>
</evidence>
<dbReference type="GO" id="GO:0005506">
    <property type="term" value="F:iron ion binding"/>
    <property type="evidence" value="ECO:0007669"/>
    <property type="project" value="InterPro"/>
</dbReference>
<dbReference type="Pfam" id="PF00067">
    <property type="entry name" value="p450"/>
    <property type="match status" value="2"/>
</dbReference>
<dbReference type="InterPro" id="IPR036396">
    <property type="entry name" value="Cyt_P450_sf"/>
</dbReference>
<gene>
    <name evidence="5" type="ORF">ColSpa_05970</name>
</gene>
<dbReference type="InterPro" id="IPR001128">
    <property type="entry name" value="Cyt_P450"/>
</dbReference>
<protein>
    <submittedName>
        <fullName evidence="5">Sterigmatocystin biosynthesis P450 monooxygenase stcS</fullName>
    </submittedName>
</protein>
<keyword evidence="2" id="KW-0479">Metal-binding</keyword>
<dbReference type="GO" id="GO:0016705">
    <property type="term" value="F:oxidoreductase activity, acting on paired donors, with incorporation or reduction of molecular oxygen"/>
    <property type="evidence" value="ECO:0007669"/>
    <property type="project" value="InterPro"/>
</dbReference>
<dbReference type="PRINTS" id="PR00463">
    <property type="entry name" value="EP450I"/>
</dbReference>
<keyword evidence="5" id="KW-0560">Oxidoreductase</keyword>